<dbReference type="GO" id="GO:0008270">
    <property type="term" value="F:zinc ion binding"/>
    <property type="evidence" value="ECO:0007669"/>
    <property type="project" value="InterPro"/>
</dbReference>
<dbReference type="AlphaFoldDB" id="A0A9D1FH12"/>
<dbReference type="GO" id="GO:0006355">
    <property type="term" value="P:regulation of DNA-templated transcription"/>
    <property type="evidence" value="ECO:0007669"/>
    <property type="project" value="InterPro"/>
</dbReference>
<name>A0A9D1FH12_9PROT</name>
<sequence length="91" mass="10519">MEQAVRAARESLQRVAPSAQQIAATVRPDKIQCLEDGTWHVMLRRYVRRRFNMTPQQYKAKWGLPDDYPFVAPNYSARRSKIAKKSGLGKK</sequence>
<dbReference type="InterPro" id="IPR041920">
    <property type="entry name" value="ROS/MUCR_sf"/>
</dbReference>
<proteinExistence type="inferred from homology"/>
<comment type="caution">
    <text evidence="2">The sequence shown here is derived from an EMBL/GenBank/DDBJ whole genome shotgun (WGS) entry which is preliminary data.</text>
</comment>
<gene>
    <name evidence="2" type="ORF">IAD02_04720</name>
</gene>
<comment type="similarity">
    <text evidence="1">Belongs to the ros/MucR family.</text>
</comment>
<evidence type="ECO:0000256" key="1">
    <source>
        <dbReference type="ARBA" id="ARBA00007031"/>
    </source>
</evidence>
<evidence type="ECO:0000313" key="3">
    <source>
        <dbReference type="Proteomes" id="UP000886742"/>
    </source>
</evidence>
<organism evidence="2 3">
    <name type="scientific">Candidatus Enterousia intestinigallinarum</name>
    <dbReference type="NCBI Taxonomy" id="2840790"/>
    <lineage>
        <taxon>Bacteria</taxon>
        <taxon>Pseudomonadati</taxon>
        <taxon>Pseudomonadota</taxon>
        <taxon>Alphaproteobacteria</taxon>
        <taxon>Candidatus Enterousia</taxon>
    </lineage>
</organism>
<dbReference type="InterPro" id="IPR008807">
    <property type="entry name" value="ROS_MUCR"/>
</dbReference>
<reference evidence="2" key="2">
    <citation type="journal article" date="2021" name="PeerJ">
        <title>Extensive microbial diversity within the chicken gut microbiome revealed by metagenomics and culture.</title>
        <authorList>
            <person name="Gilroy R."/>
            <person name="Ravi A."/>
            <person name="Getino M."/>
            <person name="Pursley I."/>
            <person name="Horton D.L."/>
            <person name="Alikhan N.F."/>
            <person name="Baker D."/>
            <person name="Gharbi K."/>
            <person name="Hall N."/>
            <person name="Watson M."/>
            <person name="Adriaenssens E.M."/>
            <person name="Foster-Nyarko E."/>
            <person name="Jarju S."/>
            <person name="Secka A."/>
            <person name="Antonio M."/>
            <person name="Oren A."/>
            <person name="Chaudhuri R.R."/>
            <person name="La Ragione R."/>
            <person name="Hildebrand F."/>
            <person name="Pallen M.J."/>
        </authorList>
    </citation>
    <scope>NUCLEOTIDE SEQUENCE</scope>
    <source>
        <strain evidence="2">ChiGjej3B3-5194</strain>
    </source>
</reference>
<dbReference type="Pfam" id="PF05443">
    <property type="entry name" value="ROS_MUCR"/>
    <property type="match status" value="1"/>
</dbReference>
<dbReference type="Proteomes" id="UP000886742">
    <property type="component" value="Unassembled WGS sequence"/>
</dbReference>
<accession>A0A9D1FH12</accession>
<dbReference type="GO" id="GO:0003677">
    <property type="term" value="F:DNA binding"/>
    <property type="evidence" value="ECO:0007669"/>
    <property type="project" value="InterPro"/>
</dbReference>
<dbReference type="EMBL" id="DVJI01000013">
    <property type="protein sequence ID" value="HIS71256.1"/>
    <property type="molecule type" value="Genomic_DNA"/>
</dbReference>
<protein>
    <submittedName>
        <fullName evidence="2">MucR family transcriptional regulator</fullName>
    </submittedName>
</protein>
<dbReference type="Gene3D" id="1.10.10.1550">
    <property type="entry name" value="ROS/MUCR transcriptional regulator protein"/>
    <property type="match status" value="1"/>
</dbReference>
<evidence type="ECO:0000313" key="2">
    <source>
        <dbReference type="EMBL" id="HIS71256.1"/>
    </source>
</evidence>
<reference evidence="2" key="1">
    <citation type="submission" date="2020-10" db="EMBL/GenBank/DDBJ databases">
        <authorList>
            <person name="Gilroy R."/>
        </authorList>
    </citation>
    <scope>NUCLEOTIDE SEQUENCE</scope>
    <source>
        <strain evidence="2">ChiGjej3B3-5194</strain>
    </source>
</reference>